<dbReference type="AlphaFoldDB" id="A0A6A5XEK3"/>
<proteinExistence type="predicted"/>
<accession>A0A6A5XEK3</accession>
<sequence length="175" mass="20482">MAHSSGRKETIHLHIVPTDFTPRFADIQENQAFRSQQELERRRSDARQIQKILRKVTVALDWQQYYAAKIMLAVYRKKYSTSEPCYRIDEHMNSNVLAPTRVVGGFVLSELDVGRGINGLYLVTWRGEQNQLLDRLAGFIDMIKWLNKMSANRLRRSWHPNGEENEEGRRLMPPL</sequence>
<dbReference type="Proteomes" id="UP000799778">
    <property type="component" value="Unassembled WGS sequence"/>
</dbReference>
<reference evidence="1" key="1">
    <citation type="journal article" date="2020" name="Stud. Mycol.">
        <title>101 Dothideomycetes genomes: a test case for predicting lifestyles and emergence of pathogens.</title>
        <authorList>
            <person name="Haridas S."/>
            <person name="Albert R."/>
            <person name="Binder M."/>
            <person name="Bloem J."/>
            <person name="Labutti K."/>
            <person name="Salamov A."/>
            <person name="Andreopoulos B."/>
            <person name="Baker S."/>
            <person name="Barry K."/>
            <person name="Bills G."/>
            <person name="Bluhm B."/>
            <person name="Cannon C."/>
            <person name="Castanera R."/>
            <person name="Culley D."/>
            <person name="Daum C."/>
            <person name="Ezra D."/>
            <person name="Gonzalez J."/>
            <person name="Henrissat B."/>
            <person name="Kuo A."/>
            <person name="Liang C."/>
            <person name="Lipzen A."/>
            <person name="Lutzoni F."/>
            <person name="Magnuson J."/>
            <person name="Mondo S."/>
            <person name="Nolan M."/>
            <person name="Ohm R."/>
            <person name="Pangilinan J."/>
            <person name="Park H.-J."/>
            <person name="Ramirez L."/>
            <person name="Alfaro M."/>
            <person name="Sun H."/>
            <person name="Tritt A."/>
            <person name="Yoshinaga Y."/>
            <person name="Zwiers L.-H."/>
            <person name="Turgeon B."/>
            <person name="Goodwin S."/>
            <person name="Spatafora J."/>
            <person name="Crous P."/>
            <person name="Grigoriev I."/>
        </authorList>
    </citation>
    <scope>NUCLEOTIDE SEQUENCE</scope>
    <source>
        <strain evidence="1">CBS 175.79</strain>
    </source>
</reference>
<dbReference type="GeneID" id="54289728"/>
<protein>
    <submittedName>
        <fullName evidence="1">Uncharacterized protein</fullName>
    </submittedName>
</protein>
<dbReference type="OrthoDB" id="407832at2759"/>
<evidence type="ECO:0000313" key="2">
    <source>
        <dbReference type="Proteomes" id="UP000799778"/>
    </source>
</evidence>
<gene>
    <name evidence="1" type="ORF">BU24DRAFT_466053</name>
</gene>
<evidence type="ECO:0000313" key="1">
    <source>
        <dbReference type="EMBL" id="KAF2011333.1"/>
    </source>
</evidence>
<organism evidence="1 2">
    <name type="scientific">Aaosphaeria arxii CBS 175.79</name>
    <dbReference type="NCBI Taxonomy" id="1450172"/>
    <lineage>
        <taxon>Eukaryota</taxon>
        <taxon>Fungi</taxon>
        <taxon>Dikarya</taxon>
        <taxon>Ascomycota</taxon>
        <taxon>Pezizomycotina</taxon>
        <taxon>Dothideomycetes</taxon>
        <taxon>Pleosporomycetidae</taxon>
        <taxon>Pleosporales</taxon>
        <taxon>Pleosporales incertae sedis</taxon>
        <taxon>Aaosphaeria</taxon>
    </lineage>
</organism>
<name>A0A6A5XEK3_9PLEO</name>
<keyword evidence="2" id="KW-1185">Reference proteome</keyword>
<dbReference type="RefSeq" id="XP_033379672.1">
    <property type="nucleotide sequence ID" value="XM_033532331.1"/>
</dbReference>
<dbReference type="EMBL" id="ML978074">
    <property type="protein sequence ID" value="KAF2011333.1"/>
    <property type="molecule type" value="Genomic_DNA"/>
</dbReference>